<name>A0A1H1ZEI4_9PSED</name>
<evidence type="ECO:0000313" key="3">
    <source>
        <dbReference type="EMBL" id="SDT32201.1"/>
    </source>
</evidence>
<keyword evidence="2" id="KW-0732">Signal</keyword>
<evidence type="ECO:0000313" key="4">
    <source>
        <dbReference type="Proteomes" id="UP000198481"/>
    </source>
</evidence>
<dbReference type="AlphaFoldDB" id="A0A1H1ZEI4"/>
<accession>A0A1H1ZEI4</accession>
<protein>
    <recommendedName>
        <fullName evidence="5">Lipoprotein</fullName>
    </recommendedName>
</protein>
<proteinExistence type="predicted"/>
<feature type="region of interest" description="Disordered" evidence="1">
    <location>
        <begin position="58"/>
        <end position="82"/>
    </location>
</feature>
<organism evidence="3 4">
    <name type="scientific">Pseudomonas prosekii</name>
    <dbReference type="NCBI Taxonomy" id="1148509"/>
    <lineage>
        <taxon>Bacteria</taxon>
        <taxon>Pseudomonadati</taxon>
        <taxon>Pseudomonadota</taxon>
        <taxon>Gammaproteobacteria</taxon>
        <taxon>Pseudomonadales</taxon>
        <taxon>Pseudomonadaceae</taxon>
        <taxon>Pseudomonas</taxon>
    </lineage>
</organism>
<feature type="compositionally biased region" description="Low complexity" evidence="1">
    <location>
        <begin position="66"/>
        <end position="82"/>
    </location>
</feature>
<feature type="signal peptide" evidence="2">
    <location>
        <begin position="1"/>
        <end position="21"/>
    </location>
</feature>
<evidence type="ECO:0008006" key="5">
    <source>
        <dbReference type="Google" id="ProtNLM"/>
    </source>
</evidence>
<feature type="chain" id="PRO_5009267580" description="Lipoprotein" evidence="2">
    <location>
        <begin position="22"/>
        <end position="162"/>
    </location>
</feature>
<sequence length="162" mass="17607">MNKAILPALVILIAAQAPAYAINDKYRKQLEQSGCTQVSEAQGCDIHKSKAENAKAGFTNPALESATDPATDPAADTATTPTPYAGQWVAKSEAGKTVATIRIDAKEQVWVNGERVNAKRTDGTLQFRHGKFLFTLQGDRRLQNQDYWMDSDAGTKGPIQIE</sequence>
<evidence type="ECO:0000256" key="1">
    <source>
        <dbReference type="SAM" id="MobiDB-lite"/>
    </source>
</evidence>
<dbReference type="RefSeq" id="WP_092278379.1">
    <property type="nucleotide sequence ID" value="NZ_LT629762.1"/>
</dbReference>
<dbReference type="Proteomes" id="UP000198481">
    <property type="component" value="Chromosome I"/>
</dbReference>
<gene>
    <name evidence="3" type="ORF">SAMN05216222_3884</name>
</gene>
<dbReference type="EMBL" id="LT629762">
    <property type="protein sequence ID" value="SDT32201.1"/>
    <property type="molecule type" value="Genomic_DNA"/>
</dbReference>
<dbReference type="STRING" id="1148509.SAMN05216222_3884"/>
<evidence type="ECO:0000256" key="2">
    <source>
        <dbReference type="SAM" id="SignalP"/>
    </source>
</evidence>
<reference evidence="3 4" key="1">
    <citation type="submission" date="2016-10" db="EMBL/GenBank/DDBJ databases">
        <authorList>
            <person name="de Groot N.N."/>
        </authorList>
    </citation>
    <scope>NUCLEOTIDE SEQUENCE [LARGE SCALE GENOMIC DNA]</scope>
    <source>
        <strain evidence="3 4">LMG 26867</strain>
    </source>
</reference>